<evidence type="ECO:0000256" key="2">
    <source>
        <dbReference type="SAM" id="MobiDB-lite"/>
    </source>
</evidence>
<organism evidence="4 5">
    <name type="scientific">Aphanomyces stellatus</name>
    <dbReference type="NCBI Taxonomy" id="120398"/>
    <lineage>
        <taxon>Eukaryota</taxon>
        <taxon>Sar</taxon>
        <taxon>Stramenopiles</taxon>
        <taxon>Oomycota</taxon>
        <taxon>Saprolegniomycetes</taxon>
        <taxon>Saprolegniales</taxon>
        <taxon>Verrucalvaceae</taxon>
        <taxon>Aphanomyces</taxon>
    </lineage>
</organism>
<name>A0A485LBM7_9STRA</name>
<evidence type="ECO:0000256" key="1">
    <source>
        <dbReference type="SAM" id="Coils"/>
    </source>
</evidence>
<evidence type="ECO:0000313" key="4">
    <source>
        <dbReference type="EMBL" id="VFT95680.1"/>
    </source>
</evidence>
<dbReference type="Gene3D" id="2.30.29.30">
    <property type="entry name" value="Pleckstrin-homology domain (PH domain)/Phosphotyrosine-binding domain (PTB)"/>
    <property type="match status" value="1"/>
</dbReference>
<feature type="region of interest" description="Disordered" evidence="2">
    <location>
        <begin position="140"/>
        <end position="174"/>
    </location>
</feature>
<feature type="coiled-coil region" evidence="1">
    <location>
        <begin position="289"/>
        <end position="351"/>
    </location>
</feature>
<keyword evidence="1" id="KW-0175">Coiled coil</keyword>
<dbReference type="EMBL" id="VJMH01006427">
    <property type="protein sequence ID" value="KAF0689619.1"/>
    <property type="molecule type" value="Genomic_DNA"/>
</dbReference>
<dbReference type="AlphaFoldDB" id="A0A485LBM7"/>
<dbReference type="Proteomes" id="UP000332933">
    <property type="component" value="Unassembled WGS sequence"/>
</dbReference>
<protein>
    <submittedName>
        <fullName evidence="4">Aste57867_18950 protein</fullName>
    </submittedName>
</protein>
<feature type="coiled-coil region" evidence="1">
    <location>
        <begin position="176"/>
        <end position="206"/>
    </location>
</feature>
<evidence type="ECO:0000313" key="3">
    <source>
        <dbReference type="EMBL" id="KAF0689619.1"/>
    </source>
</evidence>
<accession>A0A485LBM7</accession>
<reference evidence="3" key="2">
    <citation type="submission" date="2019-06" db="EMBL/GenBank/DDBJ databases">
        <title>Genomics analysis of Aphanomyces spp. identifies a new class of oomycete effector associated with host adaptation.</title>
        <authorList>
            <person name="Gaulin E."/>
        </authorList>
    </citation>
    <scope>NUCLEOTIDE SEQUENCE</scope>
    <source>
        <strain evidence="3">CBS 578.67</strain>
    </source>
</reference>
<proteinExistence type="predicted"/>
<evidence type="ECO:0000313" key="5">
    <source>
        <dbReference type="Proteomes" id="UP000332933"/>
    </source>
</evidence>
<dbReference type="OrthoDB" id="74685at2759"/>
<feature type="compositionally biased region" description="Low complexity" evidence="2">
    <location>
        <begin position="156"/>
        <end position="166"/>
    </location>
</feature>
<gene>
    <name evidence="4" type="primary">Aste57867_18950</name>
    <name evidence="3" type="ORF">As57867_018886</name>
    <name evidence="4" type="ORF">ASTE57867_18950</name>
</gene>
<keyword evidence="5" id="KW-1185">Reference proteome</keyword>
<reference evidence="4 5" key="1">
    <citation type="submission" date="2019-03" db="EMBL/GenBank/DDBJ databases">
        <authorList>
            <person name="Gaulin E."/>
            <person name="Dumas B."/>
        </authorList>
    </citation>
    <scope>NUCLEOTIDE SEQUENCE [LARGE SCALE GENOMIC DNA]</scope>
    <source>
        <strain evidence="4">CBS 568.67</strain>
    </source>
</reference>
<sequence>MFKCVGLRSPRPLGGNQDSFLHYGPSGPKSKRWEKEFAVTFDDHKPMGLGFVQVKGDGAATVEYAASVQRVLSSKERDNLAFDHNEHCYLSCDLSRLLTPGLRIRAINEADTQGMPFDAVLAKIKTTKRPIMLTFADVGSEPIAPPKSKRQSSIKSTSCSSLASDSDNPAAPPKTMASLAADVVRLREQLREAQLAKSEAEAQVEQFKKWNATLLTTHDAVSDQQIAILDQVRNDQTTLEAARTHVAALLAERDAAVAEWEKERRAVYVQRQSEREATAQQLHALAMENQSLHTRVERLHERLEETQLAKRHADTQVAALEKKRAEELRLLETLRREILTEDEEASELDKLLQAEAAKAVPTDDNLKEKHEATMAKLRQQRAAHATHKASLQSALEEHMAKAHADKERMGELVAELEARELAHATATWTTAQAAERSQAAVEGTHDALAQAHAHAAAHARVCAELDDTHSKFAHAKTEWRLEKTAWEAEKVAMAARLAESQERAEMLTAQLAQTQAAKATEEHLTEEAANADAAVLGEFIHRMSTKGFRVHKHGRRGSTHDRFLYTDTAGHWMSWVSVDEAKRPDAFRHPQKKISVDFQDLVDILPGKQTEVFARANSHATPADRCFSLVCAKPCRTIDIETDTAEQCQRLIQGFRLLRASRMRATAPHLDG</sequence>
<dbReference type="EMBL" id="CAADRA010006448">
    <property type="protein sequence ID" value="VFT95680.1"/>
    <property type="molecule type" value="Genomic_DNA"/>
</dbReference>
<dbReference type="InterPro" id="IPR011993">
    <property type="entry name" value="PH-like_dom_sf"/>
</dbReference>